<feature type="domain" description="Bacterial surface antigen (D15)" evidence="3">
    <location>
        <begin position="213"/>
        <end position="387"/>
    </location>
</feature>
<dbReference type="InterPro" id="IPR000184">
    <property type="entry name" value="Bac_surfAg_D15"/>
</dbReference>
<dbReference type="Proteomes" id="UP000029868">
    <property type="component" value="Unassembled WGS sequence"/>
</dbReference>
<dbReference type="Gene3D" id="2.40.160.50">
    <property type="entry name" value="membrane protein fhac: a member of the omp85/tpsb transporter family"/>
    <property type="match status" value="1"/>
</dbReference>
<accession>A0A099KHE6</accession>
<dbReference type="EMBL" id="JQEC01000054">
    <property type="protein sequence ID" value="KGJ89776.1"/>
    <property type="molecule type" value="Genomic_DNA"/>
</dbReference>
<dbReference type="PATRIC" id="fig|28229.3.peg.3868"/>
<gene>
    <name evidence="4" type="ORF">GAB14E_3937</name>
</gene>
<organism evidence="4 5">
    <name type="scientific">Colwellia psychrerythraea</name>
    <name type="common">Vibrio psychroerythus</name>
    <dbReference type="NCBI Taxonomy" id="28229"/>
    <lineage>
        <taxon>Bacteria</taxon>
        <taxon>Pseudomonadati</taxon>
        <taxon>Pseudomonadota</taxon>
        <taxon>Gammaproteobacteria</taxon>
        <taxon>Alteromonadales</taxon>
        <taxon>Colwelliaceae</taxon>
        <taxon>Colwellia</taxon>
    </lineage>
</organism>
<evidence type="ECO:0000259" key="3">
    <source>
        <dbReference type="Pfam" id="PF01103"/>
    </source>
</evidence>
<keyword evidence="2" id="KW-0472">Membrane</keyword>
<dbReference type="Pfam" id="PF01103">
    <property type="entry name" value="Omp85"/>
    <property type="match status" value="1"/>
</dbReference>
<dbReference type="AlphaFoldDB" id="A0A099KHE6"/>
<protein>
    <submittedName>
        <fullName evidence="4">Surface antigen (D15)</fullName>
    </submittedName>
</protein>
<name>A0A099KHE6_COLPS</name>
<evidence type="ECO:0000313" key="5">
    <source>
        <dbReference type="Proteomes" id="UP000029868"/>
    </source>
</evidence>
<comment type="caution">
    <text evidence="4">The sequence shown here is derived from an EMBL/GenBank/DDBJ whole genome shotgun (WGS) entry which is preliminary data.</text>
</comment>
<dbReference type="OrthoDB" id="9771071at2"/>
<reference evidence="4 5" key="1">
    <citation type="submission" date="2014-08" db="EMBL/GenBank/DDBJ databases">
        <title>Genomic and Phenotypic Diversity of Colwellia psychrerythraea strains from Disparate Marine Basins.</title>
        <authorList>
            <person name="Techtmann S.M."/>
            <person name="Stelling S.C."/>
            <person name="Utturkar S.M."/>
            <person name="Alshibli N."/>
            <person name="Harris A."/>
            <person name="Brown S.D."/>
            <person name="Hazen T.C."/>
        </authorList>
    </citation>
    <scope>NUCLEOTIDE SEQUENCE [LARGE SCALE GENOMIC DNA]</scope>
    <source>
        <strain evidence="4 5">GAB14E</strain>
    </source>
</reference>
<evidence type="ECO:0000256" key="1">
    <source>
        <dbReference type="ARBA" id="ARBA00004370"/>
    </source>
</evidence>
<comment type="subcellular location">
    <subcellularLocation>
        <location evidence="1">Membrane</location>
    </subcellularLocation>
</comment>
<dbReference type="GO" id="GO:0019867">
    <property type="term" value="C:outer membrane"/>
    <property type="evidence" value="ECO:0007669"/>
    <property type="project" value="InterPro"/>
</dbReference>
<evidence type="ECO:0000256" key="2">
    <source>
        <dbReference type="ARBA" id="ARBA00023136"/>
    </source>
</evidence>
<evidence type="ECO:0000313" key="4">
    <source>
        <dbReference type="EMBL" id="KGJ89776.1"/>
    </source>
</evidence>
<dbReference type="RefSeq" id="WP_033083820.1">
    <property type="nucleotide sequence ID" value="NZ_JQEC01000054.1"/>
</dbReference>
<sequence>MSLLRIIAITILPLLYSASLLAASGLFTDNLDGKFDASRYLSENAYGFLPVPVIITDPAVEGGLGMMGLFFHETEEEKSARLATMQDENNDKAAHNLLPPSVSAVFGAYTGNGSYFLGGGHMGFFNQGRIRYLGGGGYGDVNIDFYGFGDITLNKPLEIKTQATAIMQTVKFKLAGSDFYLGPTHRYIDAEISPTNINDLIGNFPPEWQESLTNLLTRNITTSGVGFALEYDSRDNIFSPTNGLKYQLNYLWFDETIGSDVDYQLTELTALHYFKLSKHWRTAFRVEANYANSDGFLPPYATPSISMRGIPAARYQGQSVAMSELELIYKINLRWEVNAFAGIGKATNDFSEFSESPSRISKGAGFRYLIARRYGFNMGVDIAKGPEDTVFYIQAGSAW</sequence>
<proteinExistence type="predicted"/>